<evidence type="ECO:0000313" key="3">
    <source>
        <dbReference type="Proteomes" id="UP000801492"/>
    </source>
</evidence>
<protein>
    <submittedName>
        <fullName evidence="2">Uncharacterized protein</fullName>
    </submittedName>
</protein>
<sequence>MSNRGRYNFRGNRGRGRGKPQSANQNWRDHEEKPAPVAPPPPTFKPKTQSQLKRDNERKDAFRRKTGEEEMAKLAKELDKKLCFGFINMDEAAVRQKIELQKRAIILPVSTRGIGFYSQSILTKIHQTYNNVPACTPYELYRASLAQASYRLKITRRDQLGNTIANENLYVRHRLTSDQQEALMGMRLSLSPIANAINAIGNQSVGGTEYYFPYNFVRIKFCNALPHPSTLTKWYQSVDGAPGFSREAPKTSKNKSSKAVSKGKKFL</sequence>
<feature type="region of interest" description="Disordered" evidence="1">
    <location>
        <begin position="1"/>
        <end position="67"/>
    </location>
</feature>
<dbReference type="OrthoDB" id="7336683at2759"/>
<reference evidence="2" key="1">
    <citation type="submission" date="2019-08" db="EMBL/GenBank/DDBJ databases">
        <title>The genome of the North American firefly Photinus pyralis.</title>
        <authorList>
            <consortium name="Photinus pyralis genome working group"/>
            <person name="Fallon T.R."/>
            <person name="Sander Lower S.E."/>
            <person name="Weng J.-K."/>
        </authorList>
    </citation>
    <scope>NUCLEOTIDE SEQUENCE</scope>
    <source>
        <strain evidence="2">TRF0915ILg1</strain>
        <tissue evidence="2">Whole body</tissue>
    </source>
</reference>
<accession>A0A8K0CM52</accession>
<proteinExistence type="predicted"/>
<evidence type="ECO:0000256" key="1">
    <source>
        <dbReference type="SAM" id="MobiDB-lite"/>
    </source>
</evidence>
<feature type="compositionally biased region" description="Low complexity" evidence="1">
    <location>
        <begin position="1"/>
        <end position="11"/>
    </location>
</feature>
<keyword evidence="3" id="KW-1185">Reference proteome</keyword>
<gene>
    <name evidence="2" type="ORF">ILUMI_19204</name>
</gene>
<feature type="compositionally biased region" description="Basic and acidic residues" evidence="1">
    <location>
        <begin position="52"/>
        <end position="67"/>
    </location>
</feature>
<feature type="compositionally biased region" description="Basic residues" evidence="1">
    <location>
        <begin position="252"/>
        <end position="267"/>
    </location>
</feature>
<organism evidence="2 3">
    <name type="scientific">Ignelater luminosus</name>
    <name type="common">Cucubano</name>
    <name type="synonym">Pyrophorus luminosus</name>
    <dbReference type="NCBI Taxonomy" id="2038154"/>
    <lineage>
        <taxon>Eukaryota</taxon>
        <taxon>Metazoa</taxon>
        <taxon>Ecdysozoa</taxon>
        <taxon>Arthropoda</taxon>
        <taxon>Hexapoda</taxon>
        <taxon>Insecta</taxon>
        <taxon>Pterygota</taxon>
        <taxon>Neoptera</taxon>
        <taxon>Endopterygota</taxon>
        <taxon>Coleoptera</taxon>
        <taxon>Polyphaga</taxon>
        <taxon>Elateriformia</taxon>
        <taxon>Elateroidea</taxon>
        <taxon>Elateridae</taxon>
        <taxon>Agrypninae</taxon>
        <taxon>Pyrophorini</taxon>
        <taxon>Ignelater</taxon>
    </lineage>
</organism>
<dbReference type="EMBL" id="VTPC01085794">
    <property type="protein sequence ID" value="KAF2886968.1"/>
    <property type="molecule type" value="Genomic_DNA"/>
</dbReference>
<feature type="non-terminal residue" evidence="2">
    <location>
        <position position="1"/>
    </location>
</feature>
<dbReference type="Proteomes" id="UP000801492">
    <property type="component" value="Unassembled WGS sequence"/>
</dbReference>
<name>A0A8K0CM52_IGNLU</name>
<evidence type="ECO:0000313" key="2">
    <source>
        <dbReference type="EMBL" id="KAF2886968.1"/>
    </source>
</evidence>
<feature type="region of interest" description="Disordered" evidence="1">
    <location>
        <begin position="245"/>
        <end position="267"/>
    </location>
</feature>
<dbReference type="AlphaFoldDB" id="A0A8K0CM52"/>
<comment type="caution">
    <text evidence="2">The sequence shown here is derived from an EMBL/GenBank/DDBJ whole genome shotgun (WGS) entry which is preliminary data.</text>
</comment>